<dbReference type="NCBIfam" id="NF002060">
    <property type="entry name" value="PRK00892.1"/>
    <property type="match status" value="1"/>
</dbReference>
<dbReference type="InterPro" id="IPR001451">
    <property type="entry name" value="Hexapep"/>
</dbReference>
<dbReference type="PANTHER" id="PTHR43378">
    <property type="entry name" value="UDP-3-O-ACYLGLUCOSAMINE N-ACYLTRANSFERASE"/>
    <property type="match status" value="1"/>
</dbReference>
<dbReference type="InterPro" id="IPR018357">
    <property type="entry name" value="Hexapep_transf_CS"/>
</dbReference>
<dbReference type="Proteomes" id="UP000198510">
    <property type="component" value="Unassembled WGS sequence"/>
</dbReference>
<evidence type="ECO:0000256" key="4">
    <source>
        <dbReference type="ARBA" id="ARBA00022737"/>
    </source>
</evidence>
<evidence type="ECO:0000256" key="5">
    <source>
        <dbReference type="ARBA" id="ARBA00023098"/>
    </source>
</evidence>
<evidence type="ECO:0000313" key="9">
    <source>
        <dbReference type="EMBL" id="SDL82088.1"/>
    </source>
</evidence>
<proteinExistence type="inferred from homology"/>
<dbReference type="SUPFAM" id="SSF51161">
    <property type="entry name" value="Trimeric LpxA-like enzymes"/>
    <property type="match status" value="1"/>
</dbReference>
<keyword evidence="6 7" id="KW-0012">Acyltransferase</keyword>
<dbReference type="CDD" id="cd03352">
    <property type="entry name" value="LbH_LpxD"/>
    <property type="match status" value="1"/>
</dbReference>
<keyword evidence="5 7" id="KW-0443">Lipid metabolism</keyword>
<dbReference type="RefSeq" id="WP_089685158.1">
    <property type="nucleotide sequence ID" value="NZ_FNFO01000008.1"/>
</dbReference>
<dbReference type="Gene3D" id="2.160.10.10">
    <property type="entry name" value="Hexapeptide repeat proteins"/>
    <property type="match status" value="1"/>
</dbReference>
<keyword evidence="1 7" id="KW-0444">Lipid biosynthesis</keyword>
<dbReference type="InterPro" id="IPR020573">
    <property type="entry name" value="UDP_GlcNAc_AcTrfase_non-rep"/>
</dbReference>
<gene>
    <name evidence="7" type="primary">lpxD</name>
    <name evidence="9" type="ORF">SAMN05421823_108195</name>
</gene>
<dbReference type="GO" id="GO:0016020">
    <property type="term" value="C:membrane"/>
    <property type="evidence" value="ECO:0007669"/>
    <property type="project" value="GOC"/>
</dbReference>
<dbReference type="Pfam" id="PF00132">
    <property type="entry name" value="Hexapep"/>
    <property type="match status" value="1"/>
</dbReference>
<protein>
    <recommendedName>
        <fullName evidence="7">UDP-3-O-acylglucosamine N-acyltransferase</fullName>
        <ecNumber evidence="7">2.3.1.191</ecNumber>
    </recommendedName>
</protein>
<evidence type="ECO:0000256" key="2">
    <source>
        <dbReference type="ARBA" id="ARBA00022556"/>
    </source>
</evidence>
<dbReference type="Pfam" id="PF04613">
    <property type="entry name" value="LpxD"/>
    <property type="match status" value="1"/>
</dbReference>
<dbReference type="PANTHER" id="PTHR43378:SF2">
    <property type="entry name" value="UDP-3-O-ACYLGLUCOSAMINE N-ACYLTRANSFERASE 1, MITOCHONDRIAL-RELATED"/>
    <property type="match status" value="1"/>
</dbReference>
<dbReference type="InterPro" id="IPR007691">
    <property type="entry name" value="LpxD"/>
</dbReference>
<evidence type="ECO:0000256" key="6">
    <source>
        <dbReference type="ARBA" id="ARBA00023315"/>
    </source>
</evidence>
<keyword evidence="3 7" id="KW-0808">Transferase</keyword>
<comment type="function">
    <text evidence="7">Catalyzes the N-acylation of UDP-3-O-acylglucosamine using 3-hydroxyacyl-ACP as the acyl donor. Is involved in the biosynthesis of lipid A, a phosphorylated glycolipid that anchors the lipopolysaccharide to the outer membrane of the cell.</text>
</comment>
<dbReference type="AlphaFoldDB" id="A0A1G9N6I1"/>
<dbReference type="InterPro" id="IPR011004">
    <property type="entry name" value="Trimer_LpxA-like_sf"/>
</dbReference>
<dbReference type="EC" id="2.3.1.191" evidence="7"/>
<organism evidence="9 10">
    <name type="scientific">Catalinimonas alkaloidigena</name>
    <dbReference type="NCBI Taxonomy" id="1075417"/>
    <lineage>
        <taxon>Bacteria</taxon>
        <taxon>Pseudomonadati</taxon>
        <taxon>Bacteroidota</taxon>
        <taxon>Cytophagia</taxon>
        <taxon>Cytophagales</taxon>
        <taxon>Catalimonadaceae</taxon>
        <taxon>Catalinimonas</taxon>
    </lineage>
</organism>
<accession>A0A1G9N6I1</accession>
<comment type="pathway">
    <text evidence="7">Bacterial outer membrane biogenesis; LPS lipid A biosynthesis.</text>
</comment>
<name>A0A1G9N6I1_9BACT</name>
<sequence length="352" mass="37605">MELTTKQIADLLGGTVEGDAEARIRTVGKIQEAQEGAIAFLANPKYEPYLYDTHASAVLVRQDLKLRQAPPTTLIRVDDPYSSFTTLLEEYQRLVGLQKQGIEQPSFIGENSTYGDGLYCGAFAYIGQHVRIGRHVKIYPHVYIGDRVTIGDHTILYAGVRVCQDVVIGNHCTVQPGAIIGSDGFGFAPQADGSYRAIPQVGNVVLEDHVDIGANTVIDRATMGSTLIRRGVKLDNLIQVAHNVEIGEHTVTAAQSGFSGSSKVGARSVIGGQVGLAGHLTLAAGTKIGAQSGISKSIEEENTAVMGSPAFALKPYLKASALFRKLPELLQRIENLEEKLLNLPTSDGGSPA</sequence>
<dbReference type="STRING" id="1075417.SAMN05421823_108195"/>
<dbReference type="EMBL" id="FNFO01000008">
    <property type="protein sequence ID" value="SDL82088.1"/>
    <property type="molecule type" value="Genomic_DNA"/>
</dbReference>
<evidence type="ECO:0000256" key="3">
    <source>
        <dbReference type="ARBA" id="ARBA00022679"/>
    </source>
</evidence>
<dbReference type="NCBIfam" id="TIGR01853">
    <property type="entry name" value="lipid_A_lpxD"/>
    <property type="match status" value="1"/>
</dbReference>
<reference evidence="9 10" key="1">
    <citation type="submission" date="2016-10" db="EMBL/GenBank/DDBJ databases">
        <authorList>
            <person name="de Groot N.N."/>
        </authorList>
    </citation>
    <scope>NUCLEOTIDE SEQUENCE [LARGE SCALE GENOMIC DNA]</scope>
    <source>
        <strain evidence="9 10">DSM 25186</strain>
    </source>
</reference>
<evidence type="ECO:0000259" key="8">
    <source>
        <dbReference type="Pfam" id="PF04613"/>
    </source>
</evidence>
<feature type="domain" description="UDP-3-O-[3-hydroxymyristoyl] glucosamine N-acyltransferase non-repeat region" evidence="8">
    <location>
        <begin position="23"/>
        <end position="89"/>
    </location>
</feature>
<comment type="catalytic activity">
    <reaction evidence="7">
        <text>a UDP-3-O-[(3R)-3-hydroxyacyl]-alpha-D-glucosamine + a (3R)-hydroxyacyl-[ACP] = a UDP-2-N,3-O-bis[(3R)-3-hydroxyacyl]-alpha-D-glucosamine + holo-[ACP] + H(+)</text>
        <dbReference type="Rhea" id="RHEA:53836"/>
        <dbReference type="Rhea" id="RHEA-COMP:9685"/>
        <dbReference type="Rhea" id="RHEA-COMP:9945"/>
        <dbReference type="ChEBI" id="CHEBI:15378"/>
        <dbReference type="ChEBI" id="CHEBI:64479"/>
        <dbReference type="ChEBI" id="CHEBI:78827"/>
        <dbReference type="ChEBI" id="CHEBI:137740"/>
        <dbReference type="ChEBI" id="CHEBI:137748"/>
        <dbReference type="EC" id="2.3.1.191"/>
    </reaction>
</comment>
<dbReference type="Gene3D" id="3.40.1390.10">
    <property type="entry name" value="MurE/MurF, N-terminal domain"/>
    <property type="match status" value="1"/>
</dbReference>
<evidence type="ECO:0000313" key="10">
    <source>
        <dbReference type="Proteomes" id="UP000198510"/>
    </source>
</evidence>
<dbReference type="GO" id="GO:0009245">
    <property type="term" value="P:lipid A biosynthetic process"/>
    <property type="evidence" value="ECO:0007669"/>
    <property type="project" value="UniProtKB-UniRule"/>
</dbReference>
<keyword evidence="2 7" id="KW-0441">Lipid A biosynthesis</keyword>
<comment type="subunit">
    <text evidence="7">Homotrimer.</text>
</comment>
<evidence type="ECO:0000256" key="7">
    <source>
        <dbReference type="HAMAP-Rule" id="MF_00523"/>
    </source>
</evidence>
<dbReference type="OrthoDB" id="9784739at2"/>
<keyword evidence="4 7" id="KW-0677">Repeat</keyword>
<dbReference type="PROSITE" id="PS00101">
    <property type="entry name" value="HEXAPEP_TRANSFERASES"/>
    <property type="match status" value="2"/>
</dbReference>
<keyword evidence="10" id="KW-1185">Reference proteome</keyword>
<dbReference type="GO" id="GO:0103118">
    <property type="term" value="F:UDP-3-O-[(3R)-3-hydroxyacyl]-glucosamine N-acyltransferase activity"/>
    <property type="evidence" value="ECO:0007669"/>
    <property type="project" value="UniProtKB-EC"/>
</dbReference>
<dbReference type="UniPathway" id="UPA00973"/>
<evidence type="ECO:0000256" key="1">
    <source>
        <dbReference type="ARBA" id="ARBA00022516"/>
    </source>
</evidence>
<dbReference type="HAMAP" id="MF_00523">
    <property type="entry name" value="LpxD"/>
    <property type="match status" value="1"/>
</dbReference>
<comment type="similarity">
    <text evidence="7">Belongs to the transferase hexapeptide repeat family. LpxD subfamily.</text>
</comment>
<dbReference type="GO" id="GO:0016410">
    <property type="term" value="F:N-acyltransferase activity"/>
    <property type="evidence" value="ECO:0007669"/>
    <property type="project" value="InterPro"/>
</dbReference>
<feature type="active site" description="Proton acceptor" evidence="7">
    <location>
        <position position="242"/>
    </location>
</feature>